<evidence type="ECO:0000259" key="3">
    <source>
        <dbReference type="Pfam" id="PF13476"/>
    </source>
</evidence>
<dbReference type="InterPro" id="IPR038729">
    <property type="entry name" value="Rad50/SbcC_AAA"/>
</dbReference>
<feature type="coiled-coil region" evidence="2">
    <location>
        <begin position="342"/>
        <end position="369"/>
    </location>
</feature>
<reference evidence="4 5" key="1">
    <citation type="journal article" date="2017" name="Nat. Commun.">
        <title>'ARMAN' archaea depend on association with euryarchaeal host in culture and in situ.</title>
        <authorList>
            <person name="Golyshina O."/>
            <person name="Toshchakov S."/>
            <person name="Makarova K."/>
            <person name="Gavrilov S."/>
            <person name="Korzhenkov A."/>
            <person name="La Cono V."/>
            <person name="Arcadi E."/>
            <person name="Nechitaylo T."/>
            <person name="Ferrer M."/>
            <person name="Kublanov I."/>
            <person name="Wolf Y."/>
            <person name="Yakimov M."/>
            <person name="Golyshin P."/>
            <person name="Slesarev A."/>
            <person name="Kozyavkin S."/>
        </authorList>
    </citation>
    <scope>NUCLEOTIDE SEQUENCE [LARGE SCALE GENOMIC DNA]</scope>
    <source>
        <strain evidence="4 5">Mia14</strain>
    </source>
</reference>
<dbReference type="SUPFAM" id="SSF52540">
    <property type="entry name" value="P-loop containing nucleoside triphosphate hydrolases"/>
    <property type="match status" value="1"/>
</dbReference>
<evidence type="ECO:0000256" key="1">
    <source>
        <dbReference type="ARBA" id="ARBA00023054"/>
    </source>
</evidence>
<dbReference type="GO" id="GO:0016887">
    <property type="term" value="F:ATP hydrolysis activity"/>
    <property type="evidence" value="ECO:0007669"/>
    <property type="project" value="InterPro"/>
</dbReference>
<proteinExistence type="predicted"/>
<dbReference type="AlphaFoldDB" id="A0A218NNP9"/>
<dbReference type="KEGG" id="marh:Mia14_0788"/>
<dbReference type="Gene3D" id="3.40.50.300">
    <property type="entry name" value="P-loop containing nucleotide triphosphate hydrolases"/>
    <property type="match status" value="2"/>
</dbReference>
<feature type="coiled-coil region" evidence="2">
    <location>
        <begin position="224"/>
        <end position="298"/>
    </location>
</feature>
<organism evidence="4 5">
    <name type="scientific">Candidatus Mancarchaeum acidiphilum</name>
    <dbReference type="NCBI Taxonomy" id="1920749"/>
    <lineage>
        <taxon>Archaea</taxon>
        <taxon>Candidatus Micrarchaeota</taxon>
        <taxon>Candidatus Mancarchaeum</taxon>
    </lineage>
</organism>
<dbReference type="EMBL" id="CP019964">
    <property type="protein sequence ID" value="ASI14082.1"/>
    <property type="molecule type" value="Genomic_DNA"/>
</dbReference>
<feature type="domain" description="Rad50/SbcC-type AAA" evidence="3">
    <location>
        <begin position="4"/>
        <end position="271"/>
    </location>
</feature>
<feature type="coiled-coil region" evidence="2">
    <location>
        <begin position="479"/>
        <end position="557"/>
    </location>
</feature>
<evidence type="ECO:0000256" key="2">
    <source>
        <dbReference type="SAM" id="Coils"/>
    </source>
</evidence>
<protein>
    <submittedName>
        <fullName evidence="4">Chromosome segregation ATPase</fullName>
    </submittedName>
</protein>
<sequence>MIKSIDLKNWKVHSDTHLDFDKGVNILIGIMGAGKSSIVDAISFGLFGTFPALNSGRVKLDNLISNSANVNEASVKLEFDIDNNSYTVTRKIKREKGADALLEKNGKFLQTQPKRVNEEIESLLKLNYDTFIKAIYAEQNKLDYFLDIRKGERKKSIDEMLGLDRFTNVDENATSVIGMINRIIKEDEQLIGNIDVRSIKQQIEDLSVKKQDILGEIGSYKSEFGKLSLEVEKYANSLKEMKEKRLKKLKLKEEMASISSKINTLKAEMEKISVPMQKEELENNYLIAKNKFESLSADLEKSRKQQMDLARDIATAKSDFEANSKKLKENEEILLKVKEFEKLDLDKAIAEAEDRINKENLEIASDEGSVKELSKWVAELSKDISKCPVCDREIGTDLRLKLLEEKNSSIADYKSKILLHKNELNALKEKFNAFNEDKRKLDILRGKLEDIDKIKQIIDLLSSKSQNLKSQYELVAKTVEGYNSNREQAREDVNKIEKYIEDLKRQETLKKSIDTENKALKEKNGEFQSIDISEDRIENLQNEYNNLYSKRNEIKIRYETGKKRYDDILLQIADKINQVNRVEESEERVSSRKRLVSSLEKFRTALKETESGLRNRLVSSVNDVMADLWPKIYPYGDYEYIMLNTYKDDYLLEGIVNINGKKEKVSIDSFASGGERSTASLALRIALGMVIVPNLKWIILDEPTHNLDAAGISRLVSVFSETLPDIVEQIFIITHDDSLKQVHPAKIYMVERDKEARAPAAISEL</sequence>
<dbReference type="GO" id="GO:0006302">
    <property type="term" value="P:double-strand break repair"/>
    <property type="evidence" value="ECO:0007669"/>
    <property type="project" value="InterPro"/>
</dbReference>
<evidence type="ECO:0000313" key="5">
    <source>
        <dbReference type="Proteomes" id="UP000197679"/>
    </source>
</evidence>
<dbReference type="PANTHER" id="PTHR32114">
    <property type="entry name" value="ABC TRANSPORTER ABCH.3"/>
    <property type="match status" value="1"/>
</dbReference>
<dbReference type="Proteomes" id="UP000197679">
    <property type="component" value="Chromosome"/>
</dbReference>
<keyword evidence="5" id="KW-1185">Reference proteome</keyword>
<accession>A0A218NNP9</accession>
<dbReference type="RefSeq" id="WP_088820343.1">
    <property type="nucleotide sequence ID" value="NZ_CP019964.1"/>
</dbReference>
<dbReference type="GeneID" id="33314339"/>
<name>A0A218NNP9_9ARCH</name>
<feature type="coiled-coil region" evidence="2">
    <location>
        <begin position="410"/>
        <end position="437"/>
    </location>
</feature>
<dbReference type="Pfam" id="PF13476">
    <property type="entry name" value="AAA_23"/>
    <property type="match status" value="1"/>
</dbReference>
<dbReference type="PANTHER" id="PTHR32114:SF2">
    <property type="entry name" value="ABC TRANSPORTER ABCH.3"/>
    <property type="match status" value="1"/>
</dbReference>
<dbReference type="Gene3D" id="1.10.287.510">
    <property type="entry name" value="Helix hairpin bin"/>
    <property type="match status" value="1"/>
</dbReference>
<dbReference type="InterPro" id="IPR027417">
    <property type="entry name" value="P-loop_NTPase"/>
</dbReference>
<keyword evidence="1 2" id="KW-0175">Coiled coil</keyword>
<evidence type="ECO:0000313" key="4">
    <source>
        <dbReference type="EMBL" id="ASI14082.1"/>
    </source>
</evidence>
<dbReference type="OrthoDB" id="25344at2157"/>
<dbReference type="SUPFAM" id="SSF75712">
    <property type="entry name" value="Rad50 coiled-coil Zn hook"/>
    <property type="match status" value="1"/>
</dbReference>
<gene>
    <name evidence="4" type="ORF">Mia14_0788</name>
</gene>